<organism evidence="10 11">
    <name type="scientific">Undibacterium amnicola</name>
    <dbReference type="NCBI Taxonomy" id="1834038"/>
    <lineage>
        <taxon>Bacteria</taxon>
        <taxon>Pseudomonadati</taxon>
        <taxon>Pseudomonadota</taxon>
        <taxon>Betaproteobacteria</taxon>
        <taxon>Burkholderiales</taxon>
        <taxon>Oxalobacteraceae</taxon>
        <taxon>Undibacterium</taxon>
    </lineage>
</organism>
<dbReference type="PANTHER" id="PTHR33751">
    <property type="entry name" value="CBB3-TYPE CYTOCHROME C OXIDASE SUBUNIT FIXP"/>
    <property type="match status" value="1"/>
</dbReference>
<dbReference type="PANTHER" id="PTHR33751:SF9">
    <property type="entry name" value="CYTOCHROME C4"/>
    <property type="match status" value="1"/>
</dbReference>
<name>A0ABR6XT91_9BURK</name>
<dbReference type="InterPro" id="IPR050597">
    <property type="entry name" value="Cytochrome_c_Oxidase_Subunit"/>
</dbReference>
<dbReference type="Gene3D" id="1.10.760.10">
    <property type="entry name" value="Cytochrome c-like domain"/>
    <property type="match status" value="2"/>
</dbReference>
<keyword evidence="7 8" id="KW-0408">Iron</keyword>
<keyword evidence="5" id="KW-0574">Periplasm</keyword>
<feature type="domain" description="Cytochrome c" evidence="9">
    <location>
        <begin position="49"/>
        <end position="137"/>
    </location>
</feature>
<dbReference type="EMBL" id="JACOFU010000006">
    <property type="protein sequence ID" value="MBC3832725.1"/>
    <property type="molecule type" value="Genomic_DNA"/>
</dbReference>
<evidence type="ECO:0000259" key="9">
    <source>
        <dbReference type="PROSITE" id="PS51007"/>
    </source>
</evidence>
<comment type="caution">
    <text evidence="10">The sequence shown here is derived from an EMBL/GenBank/DDBJ whole genome shotgun (WGS) entry which is preliminary data.</text>
</comment>
<evidence type="ECO:0000313" key="10">
    <source>
        <dbReference type="EMBL" id="MBC3832725.1"/>
    </source>
</evidence>
<keyword evidence="3 8" id="KW-0349">Heme</keyword>
<evidence type="ECO:0000256" key="1">
    <source>
        <dbReference type="ARBA" id="ARBA00004418"/>
    </source>
</evidence>
<gene>
    <name evidence="10" type="ORF">H8K33_14545</name>
</gene>
<evidence type="ECO:0000256" key="3">
    <source>
        <dbReference type="ARBA" id="ARBA00022617"/>
    </source>
</evidence>
<keyword evidence="11" id="KW-1185">Reference proteome</keyword>
<dbReference type="PIRSF" id="PIRSF000005">
    <property type="entry name" value="Cytochrome_c4"/>
    <property type="match status" value="1"/>
</dbReference>
<proteinExistence type="predicted"/>
<dbReference type="InterPro" id="IPR024167">
    <property type="entry name" value="Cytochrome_c4-like"/>
</dbReference>
<evidence type="ECO:0000256" key="5">
    <source>
        <dbReference type="ARBA" id="ARBA00022764"/>
    </source>
</evidence>
<feature type="domain" description="Cytochrome c" evidence="9">
    <location>
        <begin position="147"/>
        <end position="234"/>
    </location>
</feature>
<accession>A0ABR6XT91</accession>
<reference evidence="10 11" key="1">
    <citation type="submission" date="2020-08" db="EMBL/GenBank/DDBJ databases">
        <title>Novel species isolated from subtropical streams in China.</title>
        <authorList>
            <person name="Lu H."/>
        </authorList>
    </citation>
    <scope>NUCLEOTIDE SEQUENCE [LARGE SCALE GENOMIC DNA]</scope>
    <source>
        <strain evidence="10 11">KCTC 52442</strain>
    </source>
</reference>
<protein>
    <submittedName>
        <fullName evidence="10">C-type cytochrome</fullName>
    </submittedName>
</protein>
<evidence type="ECO:0000256" key="4">
    <source>
        <dbReference type="ARBA" id="ARBA00022723"/>
    </source>
</evidence>
<keyword evidence="2" id="KW-0813">Transport</keyword>
<dbReference type="InterPro" id="IPR009056">
    <property type="entry name" value="Cyt_c-like_dom"/>
</dbReference>
<evidence type="ECO:0000256" key="6">
    <source>
        <dbReference type="ARBA" id="ARBA00022982"/>
    </source>
</evidence>
<dbReference type="Proteomes" id="UP000643610">
    <property type="component" value="Unassembled WGS sequence"/>
</dbReference>
<dbReference type="Pfam" id="PF00034">
    <property type="entry name" value="Cytochrom_C"/>
    <property type="match status" value="2"/>
</dbReference>
<evidence type="ECO:0000256" key="7">
    <source>
        <dbReference type="ARBA" id="ARBA00023004"/>
    </source>
</evidence>
<dbReference type="PROSITE" id="PS51007">
    <property type="entry name" value="CYTC"/>
    <property type="match status" value="2"/>
</dbReference>
<comment type="subcellular location">
    <subcellularLocation>
        <location evidence="1">Periplasm</location>
    </subcellularLocation>
</comment>
<dbReference type="InterPro" id="IPR036909">
    <property type="entry name" value="Cyt_c-like_dom_sf"/>
</dbReference>
<keyword evidence="6" id="KW-0249">Electron transport</keyword>
<sequence length="234" mass="25860">MGLRIVRQWQAFSFIVGILVLLPQIVLAQKKYATPKAKASASTPNLRVGNAEAGFAKADNERCMECHGVDGQGHGHVDGAGKIVKFAKLAGQDVAYMFKQLQDFRSGARKDDFMKMMATSISDDDAIDILAYFSAQKPMRGEANQESSQNLGQQLFEQGDSQRSIVACISCHSKAAGRSAPLLHGQEWRYLQKQMLDWRSGQRRNDHSGVMNKSLQALKDHEIDSLASYLANAR</sequence>
<keyword evidence="4 8" id="KW-0479">Metal-binding</keyword>
<evidence type="ECO:0000256" key="8">
    <source>
        <dbReference type="PROSITE-ProRule" id="PRU00433"/>
    </source>
</evidence>
<evidence type="ECO:0000313" key="11">
    <source>
        <dbReference type="Proteomes" id="UP000643610"/>
    </source>
</evidence>
<dbReference type="RefSeq" id="WP_186891775.1">
    <property type="nucleotide sequence ID" value="NZ_JACOFU010000006.1"/>
</dbReference>
<dbReference type="SUPFAM" id="SSF46626">
    <property type="entry name" value="Cytochrome c"/>
    <property type="match status" value="2"/>
</dbReference>
<evidence type="ECO:0000256" key="2">
    <source>
        <dbReference type="ARBA" id="ARBA00022448"/>
    </source>
</evidence>